<dbReference type="Pfam" id="PF05540">
    <property type="entry name" value="Serpulina_VSP"/>
    <property type="match status" value="1"/>
</dbReference>
<dbReference type="AlphaFoldDB" id="A0A5C8D4R5"/>
<comment type="caution">
    <text evidence="2">The sequence shown here is derived from an EMBL/GenBank/DDBJ whole genome shotgun (WGS) entry which is preliminary data.</text>
</comment>
<reference evidence="2 3" key="1">
    <citation type="journal article" date="1992" name="Lakartidningen">
        <title>[Penicillin V and not amoxicillin is the first choice preparation in acute otitis].</title>
        <authorList>
            <person name="Kamme C."/>
            <person name="Lundgren K."/>
            <person name="Prellner K."/>
        </authorList>
    </citation>
    <scope>NUCLEOTIDE SEQUENCE [LARGE SCALE GENOMIC DNA]</scope>
    <source>
        <strain evidence="2 3">513A</strain>
    </source>
</reference>
<keyword evidence="1" id="KW-0732">Signal</keyword>
<dbReference type="RefSeq" id="WP_147738571.1">
    <property type="nucleotide sequence ID" value="NZ_SAXU01000001.1"/>
</dbReference>
<dbReference type="EMBL" id="SAXU01000001">
    <property type="protein sequence ID" value="TXJ20374.1"/>
    <property type="molecule type" value="Genomic_DNA"/>
</dbReference>
<accession>A0A5C8D4R5</accession>
<evidence type="ECO:0000256" key="1">
    <source>
        <dbReference type="SAM" id="SignalP"/>
    </source>
</evidence>
<name>A0A5C8D4R5_9SPIR</name>
<protein>
    <submittedName>
        <fullName evidence="2">Cell surface protein</fullName>
    </submittedName>
</protein>
<gene>
    <name evidence="2" type="ORF">EPJ79_04290</name>
</gene>
<evidence type="ECO:0000313" key="3">
    <source>
        <dbReference type="Proteomes" id="UP000324638"/>
    </source>
</evidence>
<dbReference type="InterPro" id="IPR008838">
    <property type="entry name" value="Variable_surface_protein_TREHY"/>
</dbReference>
<sequence length="380" mass="41852">MNTIKKYFLTAIAILTIASAQVFAMYGVDTDWIDFLTDGNQFRARLETLGFVLGNDTIKGTFGFDNGAGGTLGALVSQNSNPNWYDFVPHTSIGIGYTSSLISVGLGYTLSFGEKFSKYNGSANPKTVVATGHTPVLVLNALDNAFRMAIPIQVVSINDKTSAGIKQNLTATKLNSEFRYYTGNDILTQVRLYFNYAYFSMKNGSAETKYETLGFDFRLYFGAIVEDVELEPFIKIVYDTSLNKHLPTDYLNFDIIENLKSEGSFSQAVLEAGQYTAGRNDFDKNAWKLTLMPALGLSAGSDIVSLYLEPSLGLDIAGALNNGDKDTYSLAWNVYGEISVTPIQNLEWYFEAELGDNADETEKVLNFNATTGITWYLPAL</sequence>
<evidence type="ECO:0000313" key="2">
    <source>
        <dbReference type="EMBL" id="TXJ20374.1"/>
    </source>
</evidence>
<feature type="chain" id="PRO_5022912442" evidence="1">
    <location>
        <begin position="25"/>
        <end position="380"/>
    </location>
</feature>
<dbReference type="Proteomes" id="UP000324638">
    <property type="component" value="Unassembled WGS sequence"/>
</dbReference>
<proteinExistence type="predicted"/>
<feature type="signal peptide" evidence="1">
    <location>
        <begin position="1"/>
        <end position="24"/>
    </location>
</feature>
<organism evidence="2 3">
    <name type="scientific">Brachyspira aalborgi</name>
    <dbReference type="NCBI Taxonomy" id="29522"/>
    <lineage>
        <taxon>Bacteria</taxon>
        <taxon>Pseudomonadati</taxon>
        <taxon>Spirochaetota</taxon>
        <taxon>Spirochaetia</taxon>
        <taxon>Brachyspirales</taxon>
        <taxon>Brachyspiraceae</taxon>
        <taxon>Brachyspira</taxon>
    </lineage>
</organism>